<feature type="compositionally biased region" description="Low complexity" evidence="1">
    <location>
        <begin position="66"/>
        <end position="75"/>
    </location>
</feature>
<name>A0AAQ4EMQ7_AMBAM</name>
<feature type="compositionally biased region" description="Low complexity" evidence="1">
    <location>
        <begin position="693"/>
        <end position="706"/>
    </location>
</feature>
<accession>A0AAQ4EMQ7</accession>
<organism evidence="2 3">
    <name type="scientific">Amblyomma americanum</name>
    <name type="common">Lone star tick</name>
    <dbReference type="NCBI Taxonomy" id="6943"/>
    <lineage>
        <taxon>Eukaryota</taxon>
        <taxon>Metazoa</taxon>
        <taxon>Ecdysozoa</taxon>
        <taxon>Arthropoda</taxon>
        <taxon>Chelicerata</taxon>
        <taxon>Arachnida</taxon>
        <taxon>Acari</taxon>
        <taxon>Parasitiformes</taxon>
        <taxon>Ixodida</taxon>
        <taxon>Ixodoidea</taxon>
        <taxon>Ixodidae</taxon>
        <taxon>Amblyomminae</taxon>
        <taxon>Amblyomma</taxon>
    </lineage>
</organism>
<proteinExistence type="predicted"/>
<reference evidence="2 3" key="1">
    <citation type="journal article" date="2023" name="Arcadia Sci">
        <title>De novo assembly of a long-read Amblyomma americanum tick genome.</title>
        <authorList>
            <person name="Chou S."/>
            <person name="Poskanzer K.E."/>
            <person name="Rollins M."/>
            <person name="Thuy-Boun P.S."/>
        </authorList>
    </citation>
    <scope>NUCLEOTIDE SEQUENCE [LARGE SCALE GENOMIC DNA]</scope>
    <source>
        <strain evidence="2">F_SG_1</strain>
        <tissue evidence="2">Salivary glands</tissue>
    </source>
</reference>
<protein>
    <submittedName>
        <fullName evidence="2">Uncharacterized protein</fullName>
    </submittedName>
</protein>
<feature type="region of interest" description="Disordered" evidence="1">
    <location>
        <begin position="57"/>
        <end position="89"/>
    </location>
</feature>
<keyword evidence="3" id="KW-1185">Reference proteome</keyword>
<evidence type="ECO:0000256" key="1">
    <source>
        <dbReference type="SAM" id="MobiDB-lite"/>
    </source>
</evidence>
<comment type="caution">
    <text evidence="2">The sequence shown here is derived from an EMBL/GenBank/DDBJ whole genome shotgun (WGS) entry which is preliminary data.</text>
</comment>
<evidence type="ECO:0000313" key="2">
    <source>
        <dbReference type="EMBL" id="KAK8776082.1"/>
    </source>
</evidence>
<feature type="compositionally biased region" description="Low complexity" evidence="1">
    <location>
        <begin position="487"/>
        <end position="497"/>
    </location>
</feature>
<dbReference type="EMBL" id="JARKHS020013369">
    <property type="protein sequence ID" value="KAK8776082.1"/>
    <property type="molecule type" value="Genomic_DNA"/>
</dbReference>
<feature type="compositionally biased region" description="Basic and acidic residues" evidence="1">
    <location>
        <begin position="498"/>
        <end position="520"/>
    </location>
</feature>
<feature type="region of interest" description="Disordered" evidence="1">
    <location>
        <begin position="20"/>
        <end position="42"/>
    </location>
</feature>
<feature type="region of interest" description="Disordered" evidence="1">
    <location>
        <begin position="380"/>
        <end position="801"/>
    </location>
</feature>
<feature type="compositionally biased region" description="Polar residues" evidence="1">
    <location>
        <begin position="673"/>
        <end position="682"/>
    </location>
</feature>
<feature type="compositionally biased region" description="Basic and acidic residues" evidence="1">
    <location>
        <begin position="600"/>
        <end position="609"/>
    </location>
</feature>
<feature type="compositionally biased region" description="Basic and acidic residues" evidence="1">
    <location>
        <begin position="429"/>
        <end position="454"/>
    </location>
</feature>
<feature type="compositionally biased region" description="Low complexity" evidence="1">
    <location>
        <begin position="394"/>
        <end position="428"/>
    </location>
</feature>
<dbReference type="AlphaFoldDB" id="A0AAQ4EMQ7"/>
<dbReference type="Proteomes" id="UP001321473">
    <property type="component" value="Unassembled WGS sequence"/>
</dbReference>
<feature type="compositionally biased region" description="Pro residues" evidence="1">
    <location>
        <begin position="648"/>
        <end position="657"/>
    </location>
</feature>
<sequence>MQPGRGCQWTIKLPSSDYLLPTAAGGRHGKGPKAGSGGEPPPWSALHGYVQLMCRDKRMGPGQPSQQQQQLQQLQQHRHKQRMAPGTSSPAALADVVTAGAYYAAAASPGAATAATALYWQQQQLQQQAQHEDTYVSYRGTAADAFVFQQQASSFVPCREMRAKNGCFGFRQAMFADGDGFYAPSDDTGFVAQQELHSFHPFLLQEHPQQQQQEHEWAQHSYLPYDDDALGASGQGDGDAPVYGGGAVGGAPEDFDLMFEEQDEVVAMLIEVDRRHEKHLAFERVLQQRQTCFGRNRRRATLPQLQLQRERIMYAADSSDSVDVCVDAALWRSVSDSSLDYSVRDESSFRAPSTKIQIRAPPDCCQSALVAAADDDKVSATVRVSDSPLPPHTTTPSPTTAVADAATPSASPNEGCTEAAEEAATGAPEAKDKDANHVPAESKDGGEARNEEKVSPPSPSSRPASSQNQEEEGVHPTAGCKPPQPQEPANAAAAQQRKAQDFKRPAHARREYHSTRRYNEPDQATPPLMGKAPGAGRQLKTDSPIPQKGQCKEPAGNNRRISPSDDVYARGQQQPARGGCHSASRNRNRSNRQVNGHNQWNKDRARPDNPDGGNRGGGAAANRNPVPYSCQKGTGASRRASPADTETPTPPPAPPPSRGRHYNNKQNAGDGGQTQVRRQFSNPRPGPQPATPPAAAAPAAPRAATACNNTNRSPTHKNKAPATGNTPCPSRRSRRQQQKQRSDYNQPRNGRVNALAADTSPRHGSRDCQPPARGGGADASPDGTDDDLPDDGSRRRSMSLKGLWEKTNLTIFRRRTSQ</sequence>
<gene>
    <name evidence="2" type="ORF">V5799_030574</name>
</gene>
<evidence type="ECO:0000313" key="3">
    <source>
        <dbReference type="Proteomes" id="UP001321473"/>
    </source>
</evidence>